<feature type="compositionally biased region" description="Gly residues" evidence="1">
    <location>
        <begin position="47"/>
        <end position="56"/>
    </location>
</feature>
<dbReference type="EMBL" id="HG673401">
    <property type="protein sequence ID" value="CDI83355.1"/>
    <property type="molecule type" value="Genomic_DNA"/>
</dbReference>
<dbReference type="Proteomes" id="UP000018050">
    <property type="component" value="Unassembled WGS sequence"/>
</dbReference>
<feature type="compositionally biased region" description="Low complexity" evidence="1">
    <location>
        <begin position="171"/>
        <end position="186"/>
    </location>
</feature>
<feature type="compositionally biased region" description="Polar residues" evidence="1">
    <location>
        <begin position="149"/>
        <end position="158"/>
    </location>
</feature>
<feature type="region of interest" description="Disordered" evidence="1">
    <location>
        <begin position="1"/>
        <end position="86"/>
    </location>
</feature>
<evidence type="ECO:0000313" key="3">
    <source>
        <dbReference type="Proteomes" id="UP000018050"/>
    </source>
</evidence>
<dbReference type="OMA" id="CRERTTH"/>
<feature type="compositionally biased region" description="Low complexity" evidence="1">
    <location>
        <begin position="10"/>
        <end position="21"/>
    </location>
</feature>
<dbReference type="AlphaFoldDB" id="U6GT54"/>
<dbReference type="OrthoDB" id="8949402at2759"/>
<dbReference type="GeneID" id="25271711"/>
<evidence type="ECO:0000256" key="1">
    <source>
        <dbReference type="SAM" id="MobiDB-lite"/>
    </source>
</evidence>
<keyword evidence="3" id="KW-1185">Reference proteome</keyword>
<proteinExistence type="predicted"/>
<feature type="compositionally biased region" description="Low complexity" evidence="1">
    <location>
        <begin position="58"/>
        <end position="68"/>
    </location>
</feature>
<gene>
    <name evidence="2" type="ORF">EAH_00036410</name>
</gene>
<evidence type="ECO:0000313" key="2">
    <source>
        <dbReference type="EMBL" id="CDI83355.1"/>
    </source>
</evidence>
<feature type="region of interest" description="Disordered" evidence="1">
    <location>
        <begin position="136"/>
        <end position="319"/>
    </location>
</feature>
<organism evidence="2 3">
    <name type="scientific">Eimeria acervulina</name>
    <name type="common">Coccidian parasite</name>
    <dbReference type="NCBI Taxonomy" id="5801"/>
    <lineage>
        <taxon>Eukaryota</taxon>
        <taxon>Sar</taxon>
        <taxon>Alveolata</taxon>
        <taxon>Apicomplexa</taxon>
        <taxon>Conoidasida</taxon>
        <taxon>Coccidia</taxon>
        <taxon>Eucoccidiorida</taxon>
        <taxon>Eimeriorina</taxon>
        <taxon>Eimeriidae</taxon>
        <taxon>Eimeria</taxon>
    </lineage>
</organism>
<name>U6GT54_EIMAC</name>
<accession>U6GT54</accession>
<reference evidence="2" key="2">
    <citation type="submission" date="2013-10" db="EMBL/GenBank/DDBJ databases">
        <authorList>
            <person name="Aslett M."/>
        </authorList>
    </citation>
    <scope>NUCLEOTIDE SEQUENCE</scope>
    <source>
        <strain evidence="2">Houghton</strain>
    </source>
</reference>
<protein>
    <submittedName>
        <fullName evidence="2">Uncharacterized protein</fullName>
    </submittedName>
</protein>
<dbReference type="RefSeq" id="XP_013247514.1">
    <property type="nucleotide sequence ID" value="XM_013392060.1"/>
</dbReference>
<sequence>MQQHHHHQQQHQQQQQQLQQQRHGGPQAPFCPLGSARRGQQGRRGGRGPPRGGPHGGPHPQGAPFRGPGPRRGGPHRVPGWEGGVRIPMGALSDPWGALNGKYGGPCPLEGPTEEIMHALHAVVKRGELLQQMMMQKGGAPVCRERTTHTGAPQTTQPEGPPNAAENTPPQQQHQQQQHHQQQQQQSAEFVPLSSSDKDNKPREGAPQGGPPTDASEGGPFVKAQRRPLLLPPPRFDVDSAAGAENVDRQGPGFDPTGSDPRGSDPKKTDPPGSDPPGSDPNRSDPIVPPGAPVGPRRPFCLPAVTQGGPPGAPSDGGAILCLDEAGIQKRLKTQH</sequence>
<reference evidence="2" key="1">
    <citation type="submission" date="2013-10" db="EMBL/GenBank/DDBJ databases">
        <title>Genomic analysis of the causative agents of coccidiosis in chickens.</title>
        <authorList>
            <person name="Reid A.J."/>
            <person name="Blake D."/>
            <person name="Billington K."/>
            <person name="Browne H."/>
            <person name="Dunn M."/>
            <person name="Hung S."/>
            <person name="Kawahara F."/>
            <person name="Miranda-Saavedra D."/>
            <person name="Mourier T."/>
            <person name="Nagra H."/>
            <person name="Otto T.D."/>
            <person name="Rawlings N."/>
            <person name="Sanchez A."/>
            <person name="Sanders M."/>
            <person name="Subramaniam C."/>
            <person name="Tay Y."/>
            <person name="Dear P."/>
            <person name="Doerig C."/>
            <person name="Gruber A."/>
            <person name="Parkinson J."/>
            <person name="Shirley M."/>
            <person name="Wan K.L."/>
            <person name="Berriman M."/>
            <person name="Tomley F."/>
            <person name="Pain A."/>
        </authorList>
    </citation>
    <scope>NUCLEOTIDE SEQUENCE</scope>
    <source>
        <strain evidence="2">Houghton</strain>
    </source>
</reference>
<dbReference type="VEuPathDB" id="ToxoDB:EAH_00036410"/>